<evidence type="ECO:0000256" key="5">
    <source>
        <dbReference type="ARBA" id="ARBA00022989"/>
    </source>
</evidence>
<dbReference type="PANTHER" id="PTHR12137:SF54">
    <property type="entry name" value="CARBOHYDRATE SULFOTRANSFERASE"/>
    <property type="match status" value="1"/>
</dbReference>
<comment type="caution">
    <text evidence="10">The sequence shown here is derived from an EMBL/GenBank/DDBJ whole genome shotgun (WGS) entry which is preliminary data.</text>
</comment>
<comment type="subcellular location">
    <subcellularLocation>
        <location evidence="1 9">Golgi apparatus membrane</location>
        <topology evidence="1 9">Single-pass type II membrane protein</topology>
    </subcellularLocation>
</comment>
<dbReference type="AlphaFoldDB" id="A0AAW1CIE4"/>
<keyword evidence="6 9" id="KW-0333">Golgi apparatus</keyword>
<dbReference type="Pfam" id="PF03567">
    <property type="entry name" value="Sulfotransfer_2"/>
    <property type="match status" value="1"/>
</dbReference>
<proteinExistence type="inferred from homology"/>
<evidence type="ECO:0000256" key="6">
    <source>
        <dbReference type="ARBA" id="ARBA00023034"/>
    </source>
</evidence>
<keyword evidence="8 9" id="KW-0325">Glycoprotein</keyword>
<evidence type="ECO:0000256" key="4">
    <source>
        <dbReference type="ARBA" id="ARBA00022692"/>
    </source>
</evidence>
<evidence type="ECO:0000256" key="3">
    <source>
        <dbReference type="ARBA" id="ARBA00022679"/>
    </source>
</evidence>
<dbReference type="InterPro" id="IPR005331">
    <property type="entry name" value="Sulfotransferase"/>
</dbReference>
<evidence type="ECO:0000256" key="2">
    <source>
        <dbReference type="ARBA" id="ARBA00006339"/>
    </source>
</evidence>
<dbReference type="InterPro" id="IPR027417">
    <property type="entry name" value="P-loop_NTPase"/>
</dbReference>
<dbReference type="Proteomes" id="UP001461498">
    <property type="component" value="Unassembled WGS sequence"/>
</dbReference>
<comment type="similarity">
    <text evidence="2 9">Belongs to the sulfotransferase 2 family.</text>
</comment>
<evidence type="ECO:0000256" key="1">
    <source>
        <dbReference type="ARBA" id="ARBA00004323"/>
    </source>
</evidence>
<keyword evidence="4" id="KW-0812">Transmembrane</keyword>
<dbReference type="GO" id="GO:0008146">
    <property type="term" value="F:sulfotransferase activity"/>
    <property type="evidence" value="ECO:0007669"/>
    <property type="project" value="InterPro"/>
</dbReference>
<dbReference type="GO" id="GO:0016051">
    <property type="term" value="P:carbohydrate biosynthetic process"/>
    <property type="evidence" value="ECO:0007669"/>
    <property type="project" value="InterPro"/>
</dbReference>
<accession>A0AAW1CIE4</accession>
<gene>
    <name evidence="10" type="ORF">O3M35_004554</name>
</gene>
<reference evidence="10 11" key="1">
    <citation type="submission" date="2022-12" db="EMBL/GenBank/DDBJ databases">
        <title>Chromosome-level genome assembly of true bugs.</title>
        <authorList>
            <person name="Ma L."/>
            <person name="Li H."/>
        </authorList>
    </citation>
    <scope>NUCLEOTIDE SEQUENCE [LARGE SCALE GENOMIC DNA]</scope>
    <source>
        <strain evidence="10">Lab_2022b</strain>
    </source>
</reference>
<dbReference type="PANTHER" id="PTHR12137">
    <property type="entry name" value="CARBOHYDRATE SULFOTRANSFERASE"/>
    <property type="match status" value="1"/>
</dbReference>
<keyword evidence="9" id="KW-0735">Signal-anchor</keyword>
<dbReference type="EC" id="2.8.2.-" evidence="9"/>
<evidence type="ECO:0000256" key="8">
    <source>
        <dbReference type="ARBA" id="ARBA00023180"/>
    </source>
</evidence>
<evidence type="ECO:0000256" key="7">
    <source>
        <dbReference type="ARBA" id="ARBA00023136"/>
    </source>
</evidence>
<name>A0AAW1CIE4_9HEMI</name>
<evidence type="ECO:0000313" key="11">
    <source>
        <dbReference type="Proteomes" id="UP001461498"/>
    </source>
</evidence>
<keyword evidence="11" id="KW-1185">Reference proteome</keyword>
<keyword evidence="5" id="KW-1133">Transmembrane helix</keyword>
<evidence type="ECO:0000256" key="9">
    <source>
        <dbReference type="RuleBase" id="RU364020"/>
    </source>
</evidence>
<sequence>MFCFSIVLGPSHRKSIFDGNVFSRSIYVERLEHVNKICQRYKSNSVRLDLLQNREVLDHILVDSKHHLLYCYVPKVACTNWKRILMILNGVINTTDVLSIPADLAHSRRVLSSLANFTASNVQNILNSYKKFLFVRHPFERLVSAFRNKLEPNSMRSKYFQLRLGKYIAKRYRTKSNSSSPQNDDVTFEEFISYLTQSNGDKLNEHWQAIDNLCSPCSITYDFIGKYETLQADSNYLLKSIGVENIIFPAGPKIHTTSDHLNMYFRRLPAAKIKELYKIYEMDFRLFSYDLSGMFGYELS</sequence>
<evidence type="ECO:0000313" key="10">
    <source>
        <dbReference type="EMBL" id="KAK9497189.1"/>
    </source>
</evidence>
<keyword evidence="9" id="KW-0119">Carbohydrate metabolism</keyword>
<dbReference type="InterPro" id="IPR018011">
    <property type="entry name" value="Carb_sulfotrans_8-10"/>
</dbReference>
<organism evidence="10 11">
    <name type="scientific">Rhynocoris fuscipes</name>
    <dbReference type="NCBI Taxonomy" id="488301"/>
    <lineage>
        <taxon>Eukaryota</taxon>
        <taxon>Metazoa</taxon>
        <taxon>Ecdysozoa</taxon>
        <taxon>Arthropoda</taxon>
        <taxon>Hexapoda</taxon>
        <taxon>Insecta</taxon>
        <taxon>Pterygota</taxon>
        <taxon>Neoptera</taxon>
        <taxon>Paraneoptera</taxon>
        <taxon>Hemiptera</taxon>
        <taxon>Heteroptera</taxon>
        <taxon>Panheteroptera</taxon>
        <taxon>Cimicomorpha</taxon>
        <taxon>Reduviidae</taxon>
        <taxon>Harpactorinae</taxon>
        <taxon>Harpactorini</taxon>
        <taxon>Rhynocoris</taxon>
    </lineage>
</organism>
<dbReference type="EMBL" id="JAPXFL010000015">
    <property type="protein sequence ID" value="KAK9497189.1"/>
    <property type="molecule type" value="Genomic_DNA"/>
</dbReference>
<dbReference type="GO" id="GO:0000139">
    <property type="term" value="C:Golgi membrane"/>
    <property type="evidence" value="ECO:0007669"/>
    <property type="project" value="UniProtKB-SubCell"/>
</dbReference>
<dbReference type="Gene3D" id="3.40.50.300">
    <property type="entry name" value="P-loop containing nucleotide triphosphate hydrolases"/>
    <property type="match status" value="1"/>
</dbReference>
<keyword evidence="7" id="KW-0472">Membrane</keyword>
<protein>
    <recommendedName>
        <fullName evidence="9">Carbohydrate sulfotransferase</fullName>
        <ecNumber evidence="9">2.8.2.-</ecNumber>
    </recommendedName>
</protein>
<keyword evidence="3 9" id="KW-0808">Transferase</keyword>